<name>A0ABV9EJA7_9ACTN</name>
<dbReference type="PROSITE" id="PS51257">
    <property type="entry name" value="PROKAR_LIPOPROTEIN"/>
    <property type="match status" value="1"/>
</dbReference>
<dbReference type="PANTHER" id="PTHR48267:SF1">
    <property type="entry name" value="BILIRUBIN OXIDASE"/>
    <property type="match status" value="1"/>
</dbReference>
<dbReference type="InterPro" id="IPR002355">
    <property type="entry name" value="Cu_oxidase_Cu_BS"/>
</dbReference>
<evidence type="ECO:0000256" key="6">
    <source>
        <dbReference type="ARBA" id="ARBA00041027"/>
    </source>
</evidence>
<evidence type="ECO:0000256" key="3">
    <source>
        <dbReference type="ARBA" id="ARBA00022723"/>
    </source>
</evidence>
<dbReference type="InterPro" id="IPR045087">
    <property type="entry name" value="Cu-oxidase_fam"/>
</dbReference>
<evidence type="ECO:0000256" key="5">
    <source>
        <dbReference type="ARBA" id="ARBA00038978"/>
    </source>
</evidence>
<dbReference type="InterPro" id="IPR011706">
    <property type="entry name" value="Cu-oxidase_C"/>
</dbReference>
<dbReference type="EMBL" id="JBHSFN010000010">
    <property type="protein sequence ID" value="MFC4587984.1"/>
    <property type="molecule type" value="Genomic_DNA"/>
</dbReference>
<dbReference type="Gene3D" id="2.60.40.420">
    <property type="entry name" value="Cupredoxins - blue copper proteins"/>
    <property type="match status" value="4"/>
</dbReference>
<dbReference type="SUPFAM" id="SSF49503">
    <property type="entry name" value="Cupredoxins"/>
    <property type="match status" value="3"/>
</dbReference>
<comment type="similarity">
    <text evidence="1">Belongs to the multicopper oxidase family.</text>
</comment>
<keyword evidence="4" id="KW-0560">Oxidoreductase</keyword>
<dbReference type="NCBIfam" id="TIGR01409">
    <property type="entry name" value="TAT_signal_seq"/>
    <property type="match status" value="1"/>
</dbReference>
<dbReference type="InterPro" id="IPR033138">
    <property type="entry name" value="Cu_oxidase_CS"/>
</dbReference>
<dbReference type="InterPro" id="IPR019546">
    <property type="entry name" value="TAT_signal_bac_arc"/>
</dbReference>
<dbReference type="InterPro" id="IPR001117">
    <property type="entry name" value="Cu-oxidase_2nd"/>
</dbReference>
<accession>A0ABV9EJA7</accession>
<dbReference type="InterPro" id="IPR006311">
    <property type="entry name" value="TAT_signal"/>
</dbReference>
<dbReference type="PANTHER" id="PTHR48267">
    <property type="entry name" value="CUPREDOXIN SUPERFAMILY PROTEIN"/>
    <property type="match status" value="1"/>
</dbReference>
<dbReference type="PROSITE" id="PS51318">
    <property type="entry name" value="TAT"/>
    <property type="match status" value="1"/>
</dbReference>
<evidence type="ECO:0000313" key="14">
    <source>
        <dbReference type="Proteomes" id="UP001595891"/>
    </source>
</evidence>
<dbReference type="InterPro" id="IPR008972">
    <property type="entry name" value="Cupredoxin"/>
</dbReference>
<comment type="caution">
    <text evidence="13">The sequence shown here is derived from an EMBL/GenBank/DDBJ whole genome shotgun (WGS) entry which is preliminary data.</text>
</comment>
<comment type="catalytic activity">
    <reaction evidence="9">
        <text>4 Cu(+) + O2 + 4 H(+) = 4 Cu(2+) + 2 H2O</text>
        <dbReference type="Rhea" id="RHEA:30083"/>
        <dbReference type="ChEBI" id="CHEBI:15377"/>
        <dbReference type="ChEBI" id="CHEBI:15378"/>
        <dbReference type="ChEBI" id="CHEBI:15379"/>
        <dbReference type="ChEBI" id="CHEBI:29036"/>
        <dbReference type="ChEBI" id="CHEBI:49552"/>
        <dbReference type="EC" id="1.16.3.4"/>
    </reaction>
    <physiologicalReaction direction="left-to-right" evidence="9">
        <dbReference type="Rhea" id="RHEA:30084"/>
    </physiologicalReaction>
</comment>
<dbReference type="Pfam" id="PF07731">
    <property type="entry name" value="Cu-oxidase_2"/>
    <property type="match status" value="1"/>
</dbReference>
<dbReference type="PROSITE" id="PS00079">
    <property type="entry name" value="MULTICOPPER_OXIDASE1"/>
    <property type="match status" value="1"/>
</dbReference>
<feature type="domain" description="Plastocyanin-like" evidence="11">
    <location>
        <begin position="410"/>
        <end position="515"/>
    </location>
</feature>
<proteinExistence type="inferred from homology"/>
<organism evidence="13 14">
    <name type="scientific">Sphaerisporangium corydalis</name>
    <dbReference type="NCBI Taxonomy" id="1441875"/>
    <lineage>
        <taxon>Bacteria</taxon>
        <taxon>Bacillati</taxon>
        <taxon>Actinomycetota</taxon>
        <taxon>Actinomycetes</taxon>
        <taxon>Streptosporangiales</taxon>
        <taxon>Streptosporangiaceae</taxon>
        <taxon>Sphaerisporangium</taxon>
    </lineage>
</organism>
<evidence type="ECO:0000259" key="12">
    <source>
        <dbReference type="Pfam" id="PF07732"/>
    </source>
</evidence>
<evidence type="ECO:0000256" key="9">
    <source>
        <dbReference type="ARBA" id="ARBA00048092"/>
    </source>
</evidence>
<evidence type="ECO:0000256" key="1">
    <source>
        <dbReference type="ARBA" id="ARBA00010609"/>
    </source>
</evidence>
<feature type="domain" description="Plastocyanin-like" evidence="10">
    <location>
        <begin position="271"/>
        <end position="346"/>
    </location>
</feature>
<dbReference type="EC" id="1.16.3.4" evidence="5"/>
<keyword evidence="14" id="KW-1185">Reference proteome</keyword>
<dbReference type="PROSITE" id="PS00080">
    <property type="entry name" value="MULTICOPPER_OXIDASE2"/>
    <property type="match status" value="1"/>
</dbReference>
<evidence type="ECO:0000259" key="11">
    <source>
        <dbReference type="Pfam" id="PF07731"/>
    </source>
</evidence>
<dbReference type="Pfam" id="PF00394">
    <property type="entry name" value="Cu-oxidase"/>
    <property type="match status" value="1"/>
</dbReference>
<evidence type="ECO:0000259" key="10">
    <source>
        <dbReference type="Pfam" id="PF00394"/>
    </source>
</evidence>
<dbReference type="InterPro" id="IPR011707">
    <property type="entry name" value="Cu-oxidase-like_N"/>
</dbReference>
<protein>
    <recommendedName>
        <fullName evidence="6">Multicopper oxidase CueO</fullName>
        <ecNumber evidence="5">1.16.3.4</ecNumber>
    </recommendedName>
    <alternativeName>
        <fullName evidence="7">Copper efflux oxidase</fullName>
    </alternativeName>
    <alternativeName>
        <fullName evidence="8">Cuprous oxidase</fullName>
    </alternativeName>
</protein>
<evidence type="ECO:0000256" key="7">
    <source>
        <dbReference type="ARBA" id="ARBA00042896"/>
    </source>
</evidence>
<sequence>MSQTRRDFLRMSGGAGLLVGAAAWGAVGCQPNADPENGSVFGSDAKSPKMFAVPLPIPPVLKPSRSDGSTDYYDIVQKVAKAEILPGLATTVWAYNGIFPGPTIDSRSGRRIVVRHRNELPVPTTTHLHGGHTPSDSDGYPLDLVTPVGGGQNGTSHGTHRGMTPVRVSDGAKDYTYPQDQRAATLWYHDHRMDFTGPSVYRGLAGFHILRDDEEDSLPLPKGEYEVPLMIADRSFSENGEFLYPAADPTGAKPGLKEGYDVGVLGDVILVNGAPWPILEVAAVRYRFRLLNASNARRYRLTFDQKGAIPFVQIGSDGGLLKAPLRRTSVTVAPAERYDVVVDFSKYRPGTEITMLNGLGDDSTAQVMKFRVTRKATDDSTIPARLSQYETLDPGKAVKTRDFAFERGDEHSWTINGETYEPGKNFATPRIGDVEIWNLDIDGANHPVHLHLDQFQVLGDDERKADAGLKDTVGLTAGQKTRIIVKFTGYEGRYMLHCHNLEHEDMGMMADYEVSS</sequence>
<reference evidence="14" key="1">
    <citation type="journal article" date="2019" name="Int. J. Syst. Evol. Microbiol.">
        <title>The Global Catalogue of Microorganisms (GCM) 10K type strain sequencing project: providing services to taxonomists for standard genome sequencing and annotation.</title>
        <authorList>
            <consortium name="The Broad Institute Genomics Platform"/>
            <consortium name="The Broad Institute Genome Sequencing Center for Infectious Disease"/>
            <person name="Wu L."/>
            <person name="Ma J."/>
        </authorList>
    </citation>
    <scope>NUCLEOTIDE SEQUENCE [LARGE SCALE GENOMIC DNA]</scope>
    <source>
        <strain evidence="14">CCUG 49560</strain>
    </source>
</reference>
<dbReference type="RefSeq" id="WP_262840757.1">
    <property type="nucleotide sequence ID" value="NZ_JANZYP010000002.1"/>
</dbReference>
<evidence type="ECO:0000256" key="8">
    <source>
        <dbReference type="ARBA" id="ARBA00043090"/>
    </source>
</evidence>
<keyword evidence="3" id="KW-0479">Metal-binding</keyword>
<comment type="subunit">
    <text evidence="2">Monomer.</text>
</comment>
<dbReference type="Proteomes" id="UP001595891">
    <property type="component" value="Unassembled WGS sequence"/>
</dbReference>
<evidence type="ECO:0000256" key="2">
    <source>
        <dbReference type="ARBA" id="ARBA00011245"/>
    </source>
</evidence>
<gene>
    <name evidence="13" type="ORF">ACFO8L_17970</name>
</gene>
<feature type="domain" description="Plastocyanin-like" evidence="12">
    <location>
        <begin position="82"/>
        <end position="214"/>
    </location>
</feature>
<dbReference type="Pfam" id="PF07732">
    <property type="entry name" value="Cu-oxidase_3"/>
    <property type="match status" value="1"/>
</dbReference>
<evidence type="ECO:0000313" key="13">
    <source>
        <dbReference type="EMBL" id="MFC4587984.1"/>
    </source>
</evidence>
<evidence type="ECO:0000256" key="4">
    <source>
        <dbReference type="ARBA" id="ARBA00023002"/>
    </source>
</evidence>